<protein>
    <submittedName>
        <fullName evidence="1">Uncharacterized protein</fullName>
    </submittedName>
</protein>
<dbReference type="AlphaFoldDB" id="A0A392N017"/>
<evidence type="ECO:0000313" key="2">
    <source>
        <dbReference type="Proteomes" id="UP000265520"/>
    </source>
</evidence>
<proteinExistence type="predicted"/>
<evidence type="ECO:0000313" key="1">
    <source>
        <dbReference type="EMBL" id="MCH92509.1"/>
    </source>
</evidence>
<keyword evidence="2" id="KW-1185">Reference proteome</keyword>
<name>A0A392N017_9FABA</name>
<dbReference type="Proteomes" id="UP000265520">
    <property type="component" value="Unassembled WGS sequence"/>
</dbReference>
<sequence length="287" mass="31543">MPGREGDLTGVFKGNVTKFGKEGLERVFFDPLVDGMERVMDQITERDPMSFNPDLEFNGLGSKVLQVGPGGVFVVNESLGPNKSNNSHVVVSSNSDTLEISIEDQINSSFPYSHKSKPKNKSLKSQVGTHKCLQLVEAMNEGKICVKKKKGKKGSVMGELTRPVEDLGVQLQSNVVVIGGSGVRENRVERRKEDDSEGEVVPQLRVSSSSGLQFLMGEEESQVPVSPEAVVTKEDLLQNEASKLLGIQKTVGFSFDEEDKEVCDKMVEDELRDRAQKLDRETVIGDQ</sequence>
<comment type="caution">
    <text evidence="1">The sequence shown here is derived from an EMBL/GenBank/DDBJ whole genome shotgun (WGS) entry which is preliminary data.</text>
</comment>
<organism evidence="1 2">
    <name type="scientific">Trifolium medium</name>
    <dbReference type="NCBI Taxonomy" id="97028"/>
    <lineage>
        <taxon>Eukaryota</taxon>
        <taxon>Viridiplantae</taxon>
        <taxon>Streptophyta</taxon>
        <taxon>Embryophyta</taxon>
        <taxon>Tracheophyta</taxon>
        <taxon>Spermatophyta</taxon>
        <taxon>Magnoliopsida</taxon>
        <taxon>eudicotyledons</taxon>
        <taxon>Gunneridae</taxon>
        <taxon>Pentapetalae</taxon>
        <taxon>rosids</taxon>
        <taxon>fabids</taxon>
        <taxon>Fabales</taxon>
        <taxon>Fabaceae</taxon>
        <taxon>Papilionoideae</taxon>
        <taxon>50 kb inversion clade</taxon>
        <taxon>NPAAA clade</taxon>
        <taxon>Hologalegina</taxon>
        <taxon>IRL clade</taxon>
        <taxon>Trifolieae</taxon>
        <taxon>Trifolium</taxon>
    </lineage>
</organism>
<dbReference type="EMBL" id="LXQA010022848">
    <property type="protein sequence ID" value="MCH92509.1"/>
    <property type="molecule type" value="Genomic_DNA"/>
</dbReference>
<reference evidence="1 2" key="1">
    <citation type="journal article" date="2018" name="Front. Plant Sci.">
        <title>Red Clover (Trifolium pratense) and Zigzag Clover (T. medium) - A Picture of Genomic Similarities and Differences.</title>
        <authorList>
            <person name="Dluhosova J."/>
            <person name="Istvanek J."/>
            <person name="Nedelnik J."/>
            <person name="Repkova J."/>
        </authorList>
    </citation>
    <scope>NUCLEOTIDE SEQUENCE [LARGE SCALE GENOMIC DNA]</scope>
    <source>
        <strain evidence="2">cv. 10/8</strain>
        <tissue evidence="1">Leaf</tissue>
    </source>
</reference>
<accession>A0A392N017</accession>
<gene>
    <name evidence="1" type="ORF">A2U01_0013449</name>
</gene>